<dbReference type="Gene3D" id="1.10.10.1320">
    <property type="entry name" value="Anti-sigma factor, zinc-finger domain"/>
    <property type="match status" value="1"/>
</dbReference>
<reference evidence="2 3" key="1">
    <citation type="submission" date="2018-03" db="EMBL/GenBank/DDBJ databases">
        <title>Genomic Encyclopedia of Archaeal and Bacterial Type Strains, Phase II (KMG-II): from individual species to whole genera.</title>
        <authorList>
            <person name="Goeker M."/>
        </authorList>
    </citation>
    <scope>NUCLEOTIDE SEQUENCE [LARGE SCALE GENOMIC DNA]</scope>
    <source>
        <strain evidence="2 3">DSM 29328</strain>
    </source>
</reference>
<dbReference type="Pfam" id="PF12973">
    <property type="entry name" value="Cupin_7"/>
    <property type="match status" value="1"/>
</dbReference>
<dbReference type="InterPro" id="IPR012807">
    <property type="entry name" value="Anti-sigma_ChrR"/>
</dbReference>
<dbReference type="EMBL" id="PVTD01000006">
    <property type="protein sequence ID" value="PRY22539.1"/>
    <property type="molecule type" value="Genomic_DNA"/>
</dbReference>
<keyword evidence="3" id="KW-1185">Reference proteome</keyword>
<dbReference type="Proteomes" id="UP000239480">
    <property type="component" value="Unassembled WGS sequence"/>
</dbReference>
<protein>
    <submittedName>
        <fullName evidence="2">ChrR-like anti-ECFsigma factor</fullName>
    </submittedName>
</protein>
<evidence type="ECO:0000313" key="3">
    <source>
        <dbReference type="Proteomes" id="UP000239480"/>
    </source>
</evidence>
<gene>
    <name evidence="2" type="ORF">CLV78_10679</name>
</gene>
<name>A0A2T0RMX5_9RHOB</name>
<evidence type="ECO:0000259" key="1">
    <source>
        <dbReference type="Pfam" id="PF12973"/>
    </source>
</evidence>
<dbReference type="SUPFAM" id="SSF51182">
    <property type="entry name" value="RmlC-like cupins"/>
    <property type="match status" value="1"/>
</dbReference>
<accession>A0A2T0RMX5</accession>
<dbReference type="InterPro" id="IPR041916">
    <property type="entry name" value="Anti_sigma_zinc_sf"/>
</dbReference>
<comment type="caution">
    <text evidence="2">The sequence shown here is derived from an EMBL/GenBank/DDBJ whole genome shotgun (WGS) entry which is preliminary data.</text>
</comment>
<sequence>MNCGSFAEMSQIQHHIPEHVLAAYASGNLPFEFSLVVAAHVSMCLECRASLEAHQAIGGQLLESIPDMGISDGLKSDVMALLDAPEKAAPVYSRSGIYPGPIMEALKGAQPKWKALGGGVRQSILSHEPTGSVRLLHIPPGMAVPDHGHNGLELTLVLQGSFSDEAGSFGPGDVEVADDDVEHTPIAGDGLPCICLAATDAPLRFRSFLPRMLQPLFRI</sequence>
<dbReference type="Gene3D" id="2.60.120.10">
    <property type="entry name" value="Jelly Rolls"/>
    <property type="match status" value="1"/>
</dbReference>
<proteinExistence type="predicted"/>
<dbReference type="CDD" id="cd20301">
    <property type="entry name" value="cupin_ChrR"/>
    <property type="match status" value="1"/>
</dbReference>
<dbReference type="AlphaFoldDB" id="A0A2T0RMX5"/>
<feature type="domain" description="ChrR-like cupin" evidence="1">
    <location>
        <begin position="109"/>
        <end position="196"/>
    </location>
</feature>
<organism evidence="2 3">
    <name type="scientific">Aliiruegeria haliotis</name>
    <dbReference type="NCBI Taxonomy" id="1280846"/>
    <lineage>
        <taxon>Bacteria</taxon>
        <taxon>Pseudomonadati</taxon>
        <taxon>Pseudomonadota</taxon>
        <taxon>Alphaproteobacteria</taxon>
        <taxon>Rhodobacterales</taxon>
        <taxon>Roseobacteraceae</taxon>
        <taxon>Aliiruegeria</taxon>
    </lineage>
</organism>
<dbReference type="InterPro" id="IPR025979">
    <property type="entry name" value="ChrR-like_cupin_dom"/>
</dbReference>
<dbReference type="NCBIfam" id="TIGR02451">
    <property type="entry name" value="anti_sig_ChrR"/>
    <property type="match status" value="1"/>
</dbReference>
<evidence type="ECO:0000313" key="2">
    <source>
        <dbReference type="EMBL" id="PRY22539.1"/>
    </source>
</evidence>
<dbReference type="InterPro" id="IPR014710">
    <property type="entry name" value="RmlC-like_jellyroll"/>
</dbReference>
<dbReference type="InterPro" id="IPR011051">
    <property type="entry name" value="RmlC_Cupin_sf"/>
</dbReference>